<dbReference type="GO" id="GO:0016836">
    <property type="term" value="F:hydro-lyase activity"/>
    <property type="evidence" value="ECO:0007669"/>
    <property type="project" value="UniProtKB-ARBA"/>
</dbReference>
<dbReference type="FunFam" id="3.90.226.10:FF:000009">
    <property type="entry name" value="Carnitinyl-CoA dehydratase"/>
    <property type="match status" value="1"/>
</dbReference>
<dbReference type="PANTHER" id="PTHR11941">
    <property type="entry name" value="ENOYL-COA HYDRATASE-RELATED"/>
    <property type="match status" value="1"/>
</dbReference>
<name>A0A932G029_UNCTE</name>
<organism evidence="4 5">
    <name type="scientific">Tectimicrobiota bacterium</name>
    <dbReference type="NCBI Taxonomy" id="2528274"/>
    <lineage>
        <taxon>Bacteria</taxon>
        <taxon>Pseudomonadati</taxon>
        <taxon>Nitrospinota/Tectimicrobiota group</taxon>
        <taxon>Candidatus Tectimicrobiota</taxon>
    </lineage>
</organism>
<dbReference type="PANTHER" id="PTHR11941:SF54">
    <property type="entry name" value="ENOYL-COA HYDRATASE, MITOCHONDRIAL"/>
    <property type="match status" value="1"/>
</dbReference>
<dbReference type="Pfam" id="PF00378">
    <property type="entry name" value="ECH_1"/>
    <property type="match status" value="1"/>
</dbReference>
<dbReference type="AlphaFoldDB" id="A0A932G029"/>
<dbReference type="PROSITE" id="PS00166">
    <property type="entry name" value="ENOYL_COA_HYDRATASE"/>
    <property type="match status" value="1"/>
</dbReference>
<proteinExistence type="inferred from homology"/>
<reference evidence="4" key="1">
    <citation type="submission" date="2020-07" db="EMBL/GenBank/DDBJ databases">
        <title>Huge and variable diversity of episymbiotic CPR bacteria and DPANN archaea in groundwater ecosystems.</title>
        <authorList>
            <person name="He C.Y."/>
            <person name="Keren R."/>
            <person name="Whittaker M."/>
            <person name="Farag I.F."/>
            <person name="Doudna J."/>
            <person name="Cate J.H.D."/>
            <person name="Banfield J.F."/>
        </authorList>
    </citation>
    <scope>NUCLEOTIDE SEQUENCE</scope>
    <source>
        <strain evidence="4">NC_groundwater_672_Ag_B-0.1um_62_36</strain>
    </source>
</reference>
<comment type="similarity">
    <text evidence="1 3">Belongs to the enoyl-CoA hydratase/isomerase family.</text>
</comment>
<dbReference type="CDD" id="cd06558">
    <property type="entry name" value="crotonase-like"/>
    <property type="match status" value="1"/>
</dbReference>
<dbReference type="Proteomes" id="UP000769766">
    <property type="component" value="Unassembled WGS sequence"/>
</dbReference>
<sequence>MELKNLKLEVEDGIAVVTVNRPESLNPLNRETMGEIQQVAQALEEDGSVKAVIFTGAGDKSFVAGADIKDVKDLTALGGLDLVTMGHRTFEQLNRMTKPVIAAVNGYCFGGGLELAMGCDFIIASERASFGVPEAKIGVFAGWGGVQRLARRVGTAWAIQMNMTGDPIDAQTALRINLANLVVPHDQLLAETKKIARRIMANAPVAIRLIKSLVYAGEGMPVANALVMDVHAAGVAFSTADQREGMNAFVEKRKPNFQGK</sequence>
<dbReference type="InterPro" id="IPR014748">
    <property type="entry name" value="Enoyl-CoA_hydra_C"/>
</dbReference>
<evidence type="ECO:0000256" key="2">
    <source>
        <dbReference type="ARBA" id="ARBA00023239"/>
    </source>
</evidence>
<dbReference type="SUPFAM" id="SSF52096">
    <property type="entry name" value="ClpP/crotonase"/>
    <property type="match status" value="1"/>
</dbReference>
<dbReference type="InterPro" id="IPR018376">
    <property type="entry name" value="Enoyl-CoA_hyd/isom_CS"/>
</dbReference>
<protein>
    <submittedName>
        <fullName evidence="4">Enoyl-CoA hydratase/isomerase family protein</fullName>
    </submittedName>
</protein>
<dbReference type="EMBL" id="JACPRF010000117">
    <property type="protein sequence ID" value="MBI2875980.1"/>
    <property type="molecule type" value="Genomic_DNA"/>
</dbReference>
<accession>A0A932G029</accession>
<dbReference type="GO" id="GO:0006635">
    <property type="term" value="P:fatty acid beta-oxidation"/>
    <property type="evidence" value="ECO:0007669"/>
    <property type="project" value="TreeGrafter"/>
</dbReference>
<gene>
    <name evidence="4" type="ORF">HYY20_03790</name>
</gene>
<dbReference type="Gene3D" id="3.90.226.10">
    <property type="entry name" value="2-enoyl-CoA Hydratase, Chain A, domain 1"/>
    <property type="match status" value="1"/>
</dbReference>
<dbReference type="InterPro" id="IPR001753">
    <property type="entry name" value="Enoyl-CoA_hydra/iso"/>
</dbReference>
<dbReference type="FunFam" id="1.10.12.10:FF:000001">
    <property type="entry name" value="Probable enoyl-CoA hydratase, mitochondrial"/>
    <property type="match status" value="1"/>
</dbReference>
<evidence type="ECO:0000313" key="4">
    <source>
        <dbReference type="EMBL" id="MBI2875980.1"/>
    </source>
</evidence>
<evidence type="ECO:0000256" key="3">
    <source>
        <dbReference type="RuleBase" id="RU003707"/>
    </source>
</evidence>
<keyword evidence="2" id="KW-0456">Lyase</keyword>
<evidence type="ECO:0000313" key="5">
    <source>
        <dbReference type="Proteomes" id="UP000769766"/>
    </source>
</evidence>
<evidence type="ECO:0000256" key="1">
    <source>
        <dbReference type="ARBA" id="ARBA00005254"/>
    </source>
</evidence>
<comment type="caution">
    <text evidence="4">The sequence shown here is derived from an EMBL/GenBank/DDBJ whole genome shotgun (WGS) entry which is preliminary data.</text>
</comment>
<dbReference type="InterPro" id="IPR029045">
    <property type="entry name" value="ClpP/crotonase-like_dom_sf"/>
</dbReference>
<dbReference type="Gene3D" id="1.10.12.10">
    <property type="entry name" value="Lyase 2-enoyl-coa Hydratase, Chain A, domain 2"/>
    <property type="match status" value="1"/>
</dbReference>